<feature type="domain" description="Oxidoreductase-like" evidence="1">
    <location>
        <begin position="35"/>
        <end position="73"/>
    </location>
</feature>
<evidence type="ECO:0000313" key="2">
    <source>
        <dbReference type="EMBL" id="GAA0753044.1"/>
    </source>
</evidence>
<sequence length="86" mass="8996">MTLPPLSAAELAAPLVERERTAQVFAQLQQALAARGLALRAPPAEPQTCCGRGCNGCVWEGFYAAAGYWQEQALALLAGASASVHK</sequence>
<dbReference type="EMBL" id="BAAAEW010000016">
    <property type="protein sequence ID" value="GAA0753044.1"/>
    <property type="molecule type" value="Genomic_DNA"/>
</dbReference>
<reference evidence="3" key="1">
    <citation type="journal article" date="2019" name="Int. J. Syst. Evol. Microbiol.">
        <title>The Global Catalogue of Microorganisms (GCM) 10K type strain sequencing project: providing services to taxonomists for standard genome sequencing and annotation.</title>
        <authorList>
            <consortium name="The Broad Institute Genomics Platform"/>
            <consortium name="The Broad Institute Genome Sequencing Center for Infectious Disease"/>
            <person name="Wu L."/>
            <person name="Ma J."/>
        </authorList>
    </citation>
    <scope>NUCLEOTIDE SEQUENCE [LARGE SCALE GENOMIC DNA]</scope>
    <source>
        <strain evidence="3">JCM 15503</strain>
    </source>
</reference>
<protein>
    <recommendedName>
        <fullName evidence="1">Oxidoreductase-like domain-containing protein</fullName>
    </recommendedName>
</protein>
<proteinExistence type="predicted"/>
<organism evidence="2 3">
    <name type="scientific">Ideonella azotifigens</name>
    <dbReference type="NCBI Taxonomy" id="513160"/>
    <lineage>
        <taxon>Bacteria</taxon>
        <taxon>Pseudomonadati</taxon>
        <taxon>Pseudomonadota</taxon>
        <taxon>Betaproteobacteria</taxon>
        <taxon>Burkholderiales</taxon>
        <taxon>Sphaerotilaceae</taxon>
        <taxon>Ideonella</taxon>
    </lineage>
</organism>
<name>A0ABP3V9T0_9BURK</name>
<comment type="caution">
    <text evidence="2">The sequence shown here is derived from an EMBL/GenBank/DDBJ whole genome shotgun (WGS) entry which is preliminary data.</text>
</comment>
<dbReference type="Proteomes" id="UP001500279">
    <property type="component" value="Unassembled WGS sequence"/>
</dbReference>
<evidence type="ECO:0000259" key="1">
    <source>
        <dbReference type="Pfam" id="PF09791"/>
    </source>
</evidence>
<accession>A0ABP3V9T0</accession>
<dbReference type="Pfam" id="PF09791">
    <property type="entry name" value="Oxidored-like"/>
    <property type="match status" value="1"/>
</dbReference>
<evidence type="ECO:0000313" key="3">
    <source>
        <dbReference type="Proteomes" id="UP001500279"/>
    </source>
</evidence>
<dbReference type="InterPro" id="IPR019180">
    <property type="entry name" value="Oxidoreductase-like_N"/>
</dbReference>
<keyword evidence="3" id="KW-1185">Reference proteome</keyword>
<gene>
    <name evidence="2" type="ORF">GCM10009107_27630</name>
</gene>
<dbReference type="RefSeq" id="WP_375142188.1">
    <property type="nucleotide sequence ID" value="NZ_BAAAEW010000016.1"/>
</dbReference>